<comment type="caution">
    <text evidence="7">The sequence shown here is derived from an EMBL/GenBank/DDBJ whole genome shotgun (WGS) entry which is preliminary data.</text>
</comment>
<reference evidence="7 8" key="1">
    <citation type="submission" date="2024-10" db="EMBL/GenBank/DDBJ databases">
        <title>Updated reference genomes for cyclostephanoid diatoms.</title>
        <authorList>
            <person name="Roberts W.R."/>
            <person name="Alverson A.J."/>
        </authorList>
    </citation>
    <scope>NUCLEOTIDE SEQUENCE [LARGE SCALE GENOMIC DNA]</scope>
    <source>
        <strain evidence="7 8">AJA010-31</strain>
    </source>
</reference>
<feature type="region of interest" description="Disordered" evidence="4">
    <location>
        <begin position="337"/>
        <end position="370"/>
    </location>
</feature>
<feature type="domain" description="Chitin-binding type-2" evidence="6">
    <location>
        <begin position="44"/>
        <end position="101"/>
    </location>
</feature>
<accession>A0ABD3Q769</accession>
<dbReference type="Proteomes" id="UP001530400">
    <property type="component" value="Unassembled WGS sequence"/>
</dbReference>
<evidence type="ECO:0000259" key="6">
    <source>
        <dbReference type="PROSITE" id="PS50940"/>
    </source>
</evidence>
<keyword evidence="2" id="KW-0964">Secreted</keyword>
<proteinExistence type="predicted"/>
<evidence type="ECO:0000256" key="2">
    <source>
        <dbReference type="ARBA" id="ARBA00022525"/>
    </source>
</evidence>
<keyword evidence="3 5" id="KW-0732">Signal</keyword>
<dbReference type="InterPro" id="IPR036508">
    <property type="entry name" value="Chitin-bd_dom_sf"/>
</dbReference>
<dbReference type="Gene3D" id="2.170.140.10">
    <property type="entry name" value="Chitin binding domain"/>
    <property type="match status" value="1"/>
</dbReference>
<sequence>MNQPLHQSLSNLRTRRRPVRARRRTAHCIILAALTASALVTAQDVVCPPGKDGWAASSDCRQYYWCSAGTTSGMVYTCPDSTEYNIATSVCENPASFECSGTASTVNATGVPQVAGSISPGDQLAAMTEAILGDANETDADGGDNETEVVLGNETDATPSPFAGGTAPTNYPTKLGPPLYYGDFRTSSCLSAAADPTAIGVGVGVPSWLTEDLMYQSKEECCEDMFGWAPLDNCLGDNWVETNYVRGSRSPTMTPTLTPTSMPSGMPSVTLVPSSAPTVVASEVPSSIPSYASSSLPSLSPSRITMAPTLIPTSGAPTTLFPTLAPTETIVVVEAPSQDGGGHENIQDFSSNPEYGNEEQPISSGSSFDAVTVSSPQNAIDPSTFLVELLGWANSDYSPGDNNSRPTKMPTKKPTSDSFAISEIILPIVEDATVSLQRKNLNFGANSALAVDGGMSTVHSQGDGLGERFDSLLKFDVGMIDHSRPVEKAVLRIYALAECMSGGTFVTTTDSIWDQESVTWETSPLGDGYEIGTIGSVKQNTWYELDMLPALAWNDSISPFSLDSNLISIRISSSTSSRCMYSAMESGQAKAPYMSVRYGMSDVIQEFSSQLNEPPVSGQFLLLRSTDDATLDGANPVANLGTDTSLKVSFDLSTRGISDALIRFDLSEIAGAVPVSAVLSLYAETECVSAGNIMTTEGGSSWSEKDVTWSTAPAYKKEEGGGFNLGTFGHVSPNKWYGFDVVQAVQYAVEQGNTDVTFRISTATDGECVYSSRESGRDPKMMVAF</sequence>
<dbReference type="EMBL" id="JALLPJ020000299">
    <property type="protein sequence ID" value="KAL3796212.1"/>
    <property type="molecule type" value="Genomic_DNA"/>
</dbReference>
<feature type="signal peptide" evidence="5">
    <location>
        <begin position="1"/>
        <end position="42"/>
    </location>
</feature>
<evidence type="ECO:0000256" key="3">
    <source>
        <dbReference type="ARBA" id="ARBA00022729"/>
    </source>
</evidence>
<evidence type="ECO:0000313" key="7">
    <source>
        <dbReference type="EMBL" id="KAL3796212.1"/>
    </source>
</evidence>
<dbReference type="InterPro" id="IPR055372">
    <property type="entry name" value="CBM96"/>
</dbReference>
<dbReference type="PROSITE" id="PS50940">
    <property type="entry name" value="CHIT_BIND_II"/>
    <property type="match status" value="1"/>
</dbReference>
<organism evidence="7 8">
    <name type="scientific">Cyclotella atomus</name>
    <dbReference type="NCBI Taxonomy" id="382360"/>
    <lineage>
        <taxon>Eukaryota</taxon>
        <taxon>Sar</taxon>
        <taxon>Stramenopiles</taxon>
        <taxon>Ochrophyta</taxon>
        <taxon>Bacillariophyta</taxon>
        <taxon>Coscinodiscophyceae</taxon>
        <taxon>Thalassiosirophycidae</taxon>
        <taxon>Stephanodiscales</taxon>
        <taxon>Stephanodiscaceae</taxon>
        <taxon>Cyclotella</taxon>
    </lineage>
</organism>
<protein>
    <recommendedName>
        <fullName evidence="6">Chitin-binding type-2 domain-containing protein</fullName>
    </recommendedName>
</protein>
<comment type="subcellular location">
    <subcellularLocation>
        <location evidence="1">Secreted</location>
    </subcellularLocation>
</comment>
<dbReference type="InterPro" id="IPR002557">
    <property type="entry name" value="Chitin-bd_dom"/>
</dbReference>
<name>A0ABD3Q769_9STRA</name>
<evidence type="ECO:0000256" key="1">
    <source>
        <dbReference type="ARBA" id="ARBA00004613"/>
    </source>
</evidence>
<feature type="chain" id="PRO_5044842883" description="Chitin-binding type-2 domain-containing protein" evidence="5">
    <location>
        <begin position="43"/>
        <end position="785"/>
    </location>
</feature>
<dbReference type="Pfam" id="PF24517">
    <property type="entry name" value="CBM96"/>
    <property type="match status" value="2"/>
</dbReference>
<dbReference type="SUPFAM" id="SSF57625">
    <property type="entry name" value="Invertebrate chitin-binding proteins"/>
    <property type="match status" value="1"/>
</dbReference>
<evidence type="ECO:0000313" key="8">
    <source>
        <dbReference type="Proteomes" id="UP001530400"/>
    </source>
</evidence>
<feature type="compositionally biased region" description="Polar residues" evidence="4">
    <location>
        <begin position="347"/>
        <end position="370"/>
    </location>
</feature>
<dbReference type="AlphaFoldDB" id="A0ABD3Q769"/>
<gene>
    <name evidence="7" type="ORF">ACHAWO_010492</name>
</gene>
<keyword evidence="8" id="KW-1185">Reference proteome</keyword>
<dbReference type="NCBIfam" id="NF033679">
    <property type="entry name" value="DNRLRE_dom"/>
    <property type="match status" value="2"/>
</dbReference>
<dbReference type="SMART" id="SM00494">
    <property type="entry name" value="ChtBD2"/>
    <property type="match status" value="1"/>
</dbReference>
<evidence type="ECO:0000256" key="5">
    <source>
        <dbReference type="SAM" id="SignalP"/>
    </source>
</evidence>
<dbReference type="Pfam" id="PF01607">
    <property type="entry name" value="CBM_14"/>
    <property type="match status" value="1"/>
</dbReference>
<evidence type="ECO:0000256" key="4">
    <source>
        <dbReference type="SAM" id="MobiDB-lite"/>
    </source>
</evidence>
<dbReference type="GO" id="GO:0005576">
    <property type="term" value="C:extracellular region"/>
    <property type="evidence" value="ECO:0007669"/>
    <property type="project" value="UniProtKB-SubCell"/>
</dbReference>